<organism evidence="1 2">
    <name type="scientific">Panagrolaimus sp. JU765</name>
    <dbReference type="NCBI Taxonomy" id="591449"/>
    <lineage>
        <taxon>Eukaryota</taxon>
        <taxon>Metazoa</taxon>
        <taxon>Ecdysozoa</taxon>
        <taxon>Nematoda</taxon>
        <taxon>Chromadorea</taxon>
        <taxon>Rhabditida</taxon>
        <taxon>Tylenchina</taxon>
        <taxon>Panagrolaimomorpha</taxon>
        <taxon>Panagrolaimoidea</taxon>
        <taxon>Panagrolaimidae</taxon>
        <taxon>Panagrolaimus</taxon>
    </lineage>
</organism>
<protein>
    <submittedName>
        <fullName evidence="2">Uncharacterized protein</fullName>
    </submittedName>
</protein>
<evidence type="ECO:0000313" key="2">
    <source>
        <dbReference type="WBParaSite" id="JU765_v2.g12295.t1"/>
    </source>
</evidence>
<accession>A0AC34Q2P3</accession>
<name>A0AC34Q2P3_9BILA</name>
<reference evidence="2" key="1">
    <citation type="submission" date="2022-11" db="UniProtKB">
        <authorList>
            <consortium name="WormBaseParasite"/>
        </authorList>
    </citation>
    <scope>IDENTIFICATION</scope>
</reference>
<evidence type="ECO:0000313" key="1">
    <source>
        <dbReference type="Proteomes" id="UP000887576"/>
    </source>
</evidence>
<dbReference type="WBParaSite" id="JU765_v2.g12295.t1">
    <property type="protein sequence ID" value="JU765_v2.g12295.t1"/>
    <property type="gene ID" value="JU765_v2.g12295"/>
</dbReference>
<sequence length="80" mass="9554">MSSGWEALIIIIWLIIMCKPQSAAIEQNSTALYSECSIFYYKKINKRYRPLKFRGRDFRILMRLKIVKLDKKETLQHSKT</sequence>
<proteinExistence type="predicted"/>
<dbReference type="Proteomes" id="UP000887576">
    <property type="component" value="Unplaced"/>
</dbReference>